<feature type="domain" description="CzcB-like barrel-sandwich hybrid" evidence="6">
    <location>
        <begin position="92"/>
        <end position="163"/>
    </location>
</feature>
<dbReference type="Proteomes" id="UP001064632">
    <property type="component" value="Chromosome"/>
</dbReference>
<dbReference type="RefSeq" id="WP_261693099.1">
    <property type="nucleotide sequence ID" value="NZ_CP104694.1"/>
</dbReference>
<dbReference type="Pfam" id="PF25973">
    <property type="entry name" value="BSH_CzcB"/>
    <property type="match status" value="1"/>
</dbReference>
<keyword evidence="9" id="KW-1185">Reference proteome</keyword>
<evidence type="ECO:0000256" key="3">
    <source>
        <dbReference type="SAM" id="MobiDB-lite"/>
    </source>
</evidence>
<protein>
    <submittedName>
        <fullName evidence="8">Efflux RND transporter periplasmic adaptor subunit</fullName>
    </submittedName>
</protein>
<dbReference type="Pfam" id="PF25975">
    <property type="entry name" value="CzcB_C"/>
    <property type="match status" value="1"/>
</dbReference>
<name>A0ABY6B7P1_9GAMM</name>
<feature type="chain" id="PRO_5045975670" evidence="4">
    <location>
        <begin position="25"/>
        <end position="320"/>
    </location>
</feature>
<accession>A0ABY6B7P1</accession>
<dbReference type="PROSITE" id="PS51257">
    <property type="entry name" value="PROKAR_LIPOPROTEIN"/>
    <property type="match status" value="1"/>
</dbReference>
<evidence type="ECO:0000259" key="6">
    <source>
        <dbReference type="Pfam" id="PF25973"/>
    </source>
</evidence>
<dbReference type="Gene3D" id="2.40.420.20">
    <property type="match status" value="1"/>
</dbReference>
<proteinExistence type="inferred from homology"/>
<dbReference type="NCBIfam" id="TIGR01730">
    <property type="entry name" value="RND_mfp"/>
    <property type="match status" value="1"/>
</dbReference>
<gene>
    <name evidence="8" type="ORF">N4264_15295</name>
</gene>
<dbReference type="InterPro" id="IPR011053">
    <property type="entry name" value="Single_hybrid_motif"/>
</dbReference>
<feature type="signal peptide" evidence="4">
    <location>
        <begin position="1"/>
        <end position="24"/>
    </location>
</feature>
<feature type="region of interest" description="Disordered" evidence="3">
    <location>
        <begin position="32"/>
        <end position="51"/>
    </location>
</feature>
<dbReference type="Pfam" id="PF25954">
    <property type="entry name" value="Beta-barrel_RND_2"/>
    <property type="match status" value="1"/>
</dbReference>
<dbReference type="InterPro" id="IPR058792">
    <property type="entry name" value="Beta-barrel_RND_2"/>
</dbReference>
<evidence type="ECO:0000313" key="8">
    <source>
        <dbReference type="EMBL" id="UXI66113.1"/>
    </source>
</evidence>
<dbReference type="InterPro" id="IPR006143">
    <property type="entry name" value="RND_pump_MFP"/>
</dbReference>
<evidence type="ECO:0000313" key="9">
    <source>
        <dbReference type="Proteomes" id="UP001064632"/>
    </source>
</evidence>
<dbReference type="InterPro" id="IPR051909">
    <property type="entry name" value="MFP_Cation_Efflux"/>
</dbReference>
<dbReference type="InterPro" id="IPR058649">
    <property type="entry name" value="CzcB_C"/>
</dbReference>
<dbReference type="Gene3D" id="2.40.50.100">
    <property type="match status" value="1"/>
</dbReference>
<evidence type="ECO:0000256" key="4">
    <source>
        <dbReference type="SAM" id="SignalP"/>
    </source>
</evidence>
<feature type="domain" description="CzcB-like C-terminal circularly permuted SH3-like" evidence="7">
    <location>
        <begin position="249"/>
        <end position="308"/>
    </location>
</feature>
<evidence type="ECO:0000259" key="7">
    <source>
        <dbReference type="Pfam" id="PF25975"/>
    </source>
</evidence>
<evidence type="ECO:0000259" key="5">
    <source>
        <dbReference type="Pfam" id="PF25954"/>
    </source>
</evidence>
<dbReference type="SUPFAM" id="SSF51230">
    <property type="entry name" value="Single hybrid motif"/>
    <property type="match status" value="1"/>
</dbReference>
<sequence>MMVRHRFCLAAAALVIGLAGCQREAPSAAAAAATAEAHGEHEEHEEHGEATRTRIAAAMAQSSGIRTAPAGAGVIHDEHAVQGLLVPIEGRYARVVARFPGPVRAVRAGIGETVKAGQTLAVVESNVSLSEYAVTAPIAGTVLARNVTVGDLAGDKPLFEIADLSALWVDVHLFGADAQHIRPGHTVTVARLADGATVTTTLDRILPSTATASQSTIARATLRNTDGDWRPGAAVRARVSVGESPVELLVPLSAIQPLGGRDVVFVQEGEDYEARPVKLGRRDAQHVEVLDGIETGDAVVIEQSFLIKADIEKSSVEHDD</sequence>
<dbReference type="PANTHER" id="PTHR30097">
    <property type="entry name" value="CATION EFFLUX SYSTEM PROTEIN CUSB"/>
    <property type="match status" value="1"/>
</dbReference>
<dbReference type="PANTHER" id="PTHR30097:SF4">
    <property type="entry name" value="SLR6042 PROTEIN"/>
    <property type="match status" value="1"/>
</dbReference>
<comment type="similarity">
    <text evidence="1">Belongs to the membrane fusion protein (MFP) (TC 8.A.1) family.</text>
</comment>
<feature type="domain" description="CusB-like beta-barrel" evidence="5">
    <location>
        <begin position="167"/>
        <end position="240"/>
    </location>
</feature>
<organism evidence="8 9">
    <name type="scientific">Tahibacter amnicola</name>
    <dbReference type="NCBI Taxonomy" id="2976241"/>
    <lineage>
        <taxon>Bacteria</taxon>
        <taxon>Pseudomonadati</taxon>
        <taxon>Pseudomonadota</taxon>
        <taxon>Gammaproteobacteria</taxon>
        <taxon>Lysobacterales</taxon>
        <taxon>Rhodanobacteraceae</taxon>
        <taxon>Tahibacter</taxon>
    </lineage>
</organism>
<keyword evidence="4" id="KW-0732">Signal</keyword>
<evidence type="ECO:0000256" key="2">
    <source>
        <dbReference type="ARBA" id="ARBA00022448"/>
    </source>
</evidence>
<feature type="compositionally biased region" description="Basic and acidic residues" evidence="3">
    <location>
        <begin position="37"/>
        <end position="51"/>
    </location>
</feature>
<keyword evidence="2" id="KW-0813">Transport</keyword>
<reference evidence="8" key="1">
    <citation type="submission" date="2022-09" db="EMBL/GenBank/DDBJ databases">
        <title>Tahibacter sp. nov., isolated from a fresh water.</title>
        <authorList>
            <person name="Baek J.H."/>
            <person name="Lee J.K."/>
            <person name="Kim J.M."/>
            <person name="Jeon C.O."/>
        </authorList>
    </citation>
    <scope>NUCLEOTIDE SEQUENCE</scope>
    <source>
        <strain evidence="8">W38</strain>
    </source>
</reference>
<dbReference type="InterPro" id="IPR058647">
    <property type="entry name" value="BSH_CzcB-like"/>
</dbReference>
<dbReference type="EMBL" id="CP104694">
    <property type="protein sequence ID" value="UXI66113.1"/>
    <property type="molecule type" value="Genomic_DNA"/>
</dbReference>
<evidence type="ECO:0000256" key="1">
    <source>
        <dbReference type="ARBA" id="ARBA00009477"/>
    </source>
</evidence>